<name>A0ABV5FZN5_9MICC</name>
<evidence type="ECO:0000313" key="2">
    <source>
        <dbReference type="EMBL" id="MFB9071698.1"/>
    </source>
</evidence>
<protein>
    <submittedName>
        <fullName evidence="2">Uncharacterized protein</fullName>
    </submittedName>
</protein>
<reference evidence="2 3" key="1">
    <citation type="submission" date="2024-09" db="EMBL/GenBank/DDBJ databases">
        <authorList>
            <person name="Sun Q."/>
            <person name="Mori K."/>
        </authorList>
    </citation>
    <scope>NUCLEOTIDE SEQUENCE [LARGE SCALE GENOMIC DNA]</scope>
    <source>
        <strain evidence="2 3">CCM 7609</strain>
    </source>
</reference>
<organism evidence="2 3">
    <name type="scientific">Citricoccus parietis</name>
    <dbReference type="NCBI Taxonomy" id="592307"/>
    <lineage>
        <taxon>Bacteria</taxon>
        <taxon>Bacillati</taxon>
        <taxon>Actinomycetota</taxon>
        <taxon>Actinomycetes</taxon>
        <taxon>Micrococcales</taxon>
        <taxon>Micrococcaceae</taxon>
        <taxon>Citricoccus</taxon>
    </lineage>
</organism>
<evidence type="ECO:0000256" key="1">
    <source>
        <dbReference type="SAM" id="MobiDB-lite"/>
    </source>
</evidence>
<evidence type="ECO:0000313" key="3">
    <source>
        <dbReference type="Proteomes" id="UP001589575"/>
    </source>
</evidence>
<accession>A0ABV5FZN5</accession>
<dbReference type="Proteomes" id="UP001589575">
    <property type="component" value="Unassembled WGS sequence"/>
</dbReference>
<proteinExistence type="predicted"/>
<gene>
    <name evidence="2" type="ORF">ACFFX0_10980</name>
</gene>
<comment type="caution">
    <text evidence="2">The sequence shown here is derived from an EMBL/GenBank/DDBJ whole genome shotgun (WGS) entry which is preliminary data.</text>
</comment>
<dbReference type="EMBL" id="JBHMFI010000001">
    <property type="protein sequence ID" value="MFB9071698.1"/>
    <property type="molecule type" value="Genomic_DNA"/>
</dbReference>
<sequence>MCNGPGEPAPRFYIHPRRPNPENRVPRPAGASTHAVGRVVICSADMREHARDTADHRTARS</sequence>
<keyword evidence="3" id="KW-1185">Reference proteome</keyword>
<feature type="region of interest" description="Disordered" evidence="1">
    <location>
        <begin position="1"/>
        <end position="33"/>
    </location>
</feature>